<dbReference type="RefSeq" id="WP_238720487.1">
    <property type="nucleotide sequence ID" value="NZ_JAHQCW010000002.1"/>
</dbReference>
<dbReference type="Proteomes" id="UP000712157">
    <property type="component" value="Unassembled WGS sequence"/>
</dbReference>
<dbReference type="AlphaFoldDB" id="A0A949NDP0"/>
<organism evidence="2 3">
    <name type="scientific">Diplocloster agilis</name>
    <dbReference type="NCBI Taxonomy" id="2850323"/>
    <lineage>
        <taxon>Bacteria</taxon>
        <taxon>Bacillati</taxon>
        <taxon>Bacillota</taxon>
        <taxon>Clostridia</taxon>
        <taxon>Lachnospirales</taxon>
        <taxon>Lachnospiraceae</taxon>
        <taxon>Diplocloster</taxon>
    </lineage>
</organism>
<dbReference type="EMBL" id="JAHQCW010000002">
    <property type="protein sequence ID" value="MBU9735379.1"/>
    <property type="molecule type" value="Genomic_DNA"/>
</dbReference>
<protein>
    <recommendedName>
        <fullName evidence="4">ABC-2 family transporter protein</fullName>
    </recommendedName>
</protein>
<feature type="transmembrane region" description="Helical" evidence="1">
    <location>
        <begin position="148"/>
        <end position="170"/>
    </location>
</feature>
<comment type="caution">
    <text evidence="2">The sequence shown here is derived from an EMBL/GenBank/DDBJ whole genome shotgun (WGS) entry which is preliminary data.</text>
</comment>
<evidence type="ECO:0000313" key="3">
    <source>
        <dbReference type="Proteomes" id="UP000712157"/>
    </source>
</evidence>
<feature type="transmembrane region" description="Helical" evidence="1">
    <location>
        <begin position="84"/>
        <end position="106"/>
    </location>
</feature>
<evidence type="ECO:0008006" key="4">
    <source>
        <dbReference type="Google" id="ProtNLM"/>
    </source>
</evidence>
<gene>
    <name evidence="2" type="ORF">KTH89_02455</name>
</gene>
<evidence type="ECO:0000313" key="2">
    <source>
        <dbReference type="EMBL" id="MBU9735379.1"/>
    </source>
</evidence>
<proteinExistence type="predicted"/>
<feature type="transmembrane region" description="Helical" evidence="1">
    <location>
        <begin position="36"/>
        <end position="56"/>
    </location>
</feature>
<keyword evidence="1" id="KW-0472">Membrane</keyword>
<keyword evidence="1" id="KW-0812">Transmembrane</keyword>
<feature type="transmembrane region" description="Helical" evidence="1">
    <location>
        <begin position="118"/>
        <end position="136"/>
    </location>
</feature>
<evidence type="ECO:0000256" key="1">
    <source>
        <dbReference type="SAM" id="Phobius"/>
    </source>
</evidence>
<feature type="transmembrane region" description="Helical" evidence="1">
    <location>
        <begin position="12"/>
        <end position="30"/>
    </location>
</feature>
<name>A0A949NDP0_9FIRM</name>
<sequence length="216" mass="24508">MAKEIKISLPLYKIGYAVFFVVILSLIRGVTATYEIGIALETPMALLAAAFCADTYTQEIASKRSEIHRLYPIKKRKRSLISRMFVQEIFLFLLTAAGYGLFFAFQKPMGYTAGETEQYFVFLFAAAATLLFWGMLSNTLAMLFRNMWFGIGGSLILWLITNSTLGEHLFGPWNLFSYTFRNVENGDLTWMRGKIISICFSILMIGILPNIIKKRG</sequence>
<keyword evidence="1" id="KW-1133">Transmembrane helix</keyword>
<feature type="transmembrane region" description="Helical" evidence="1">
    <location>
        <begin position="190"/>
        <end position="212"/>
    </location>
</feature>
<accession>A0A949NDP0</accession>
<reference evidence="2" key="1">
    <citation type="submission" date="2021-06" db="EMBL/GenBank/DDBJ databases">
        <title>Description of novel taxa of the family Lachnospiraceae.</title>
        <authorList>
            <person name="Chaplin A.V."/>
            <person name="Sokolova S.R."/>
            <person name="Pikina A.P."/>
            <person name="Korzhanova M."/>
            <person name="Belova V."/>
            <person name="Korostin D."/>
            <person name="Efimov B.A."/>
        </authorList>
    </citation>
    <scope>NUCLEOTIDE SEQUENCE</scope>
    <source>
        <strain evidence="2">ASD5720</strain>
    </source>
</reference>
<keyword evidence="3" id="KW-1185">Reference proteome</keyword>